<name>A0A7M6DQV2_9CNID</name>
<dbReference type="Gene3D" id="1.20.120.1770">
    <property type="match status" value="1"/>
</dbReference>
<dbReference type="GO" id="GO:0016020">
    <property type="term" value="C:membrane"/>
    <property type="evidence" value="ECO:0007669"/>
    <property type="project" value="UniProtKB-SubCell"/>
</dbReference>
<evidence type="ECO:0000256" key="2">
    <source>
        <dbReference type="ARBA" id="ARBA00022448"/>
    </source>
</evidence>
<dbReference type="SMART" id="SM00664">
    <property type="entry name" value="DoH"/>
    <property type="match status" value="6"/>
</dbReference>
<evidence type="ECO:0000259" key="11">
    <source>
        <dbReference type="PROSITE" id="PS50939"/>
    </source>
</evidence>
<feature type="transmembrane region" description="Helical" evidence="8">
    <location>
        <begin position="1143"/>
        <end position="1167"/>
    </location>
</feature>
<dbReference type="PROSITE" id="PS50836">
    <property type="entry name" value="DOMON"/>
    <property type="match status" value="4"/>
</dbReference>
<proteinExistence type="predicted"/>
<feature type="domain" description="DOMON" evidence="10">
    <location>
        <begin position="62"/>
        <end position="186"/>
    </location>
</feature>
<feature type="domain" description="DOMON" evidence="10">
    <location>
        <begin position="249"/>
        <end position="374"/>
    </location>
</feature>
<evidence type="ECO:0000259" key="10">
    <source>
        <dbReference type="PROSITE" id="PS50836"/>
    </source>
</evidence>
<protein>
    <submittedName>
        <fullName evidence="12">Uncharacterized protein</fullName>
    </submittedName>
</protein>
<dbReference type="InterPro" id="IPR006593">
    <property type="entry name" value="Cyt_b561/ferric_Rdtase_TM"/>
</dbReference>
<reference evidence="12" key="1">
    <citation type="submission" date="2021-01" db="UniProtKB">
        <authorList>
            <consortium name="EnsemblMetazoa"/>
        </authorList>
    </citation>
    <scope>IDENTIFICATION</scope>
</reference>
<evidence type="ECO:0000256" key="3">
    <source>
        <dbReference type="ARBA" id="ARBA00022692"/>
    </source>
</evidence>
<accession>A0A7M6DQV2</accession>
<feature type="domain" description="DOMON" evidence="10">
    <location>
        <begin position="621"/>
        <end position="746"/>
    </location>
</feature>
<keyword evidence="3 8" id="KW-0812">Transmembrane</keyword>
<organism evidence="12 13">
    <name type="scientific">Clytia hemisphaerica</name>
    <dbReference type="NCBI Taxonomy" id="252671"/>
    <lineage>
        <taxon>Eukaryota</taxon>
        <taxon>Metazoa</taxon>
        <taxon>Cnidaria</taxon>
        <taxon>Hydrozoa</taxon>
        <taxon>Hydroidolina</taxon>
        <taxon>Leptothecata</taxon>
        <taxon>Obeliida</taxon>
        <taxon>Clytiidae</taxon>
        <taxon>Clytia</taxon>
    </lineage>
</organism>
<dbReference type="Proteomes" id="UP000594262">
    <property type="component" value="Unplaced"/>
</dbReference>
<keyword evidence="13" id="KW-1185">Reference proteome</keyword>
<dbReference type="Pfam" id="PF03188">
    <property type="entry name" value="Cytochrom_B561"/>
    <property type="match status" value="1"/>
</dbReference>
<evidence type="ECO:0000256" key="6">
    <source>
        <dbReference type="ARBA" id="ARBA00022989"/>
    </source>
</evidence>
<dbReference type="SMART" id="SM00665">
    <property type="entry name" value="B561"/>
    <property type="match status" value="1"/>
</dbReference>
<dbReference type="CDD" id="cd08760">
    <property type="entry name" value="Cyt_b561_FRRS1_like"/>
    <property type="match status" value="1"/>
</dbReference>
<dbReference type="InterPro" id="IPR005018">
    <property type="entry name" value="DOMON_domain"/>
</dbReference>
<keyword evidence="7 8" id="KW-0472">Membrane</keyword>
<feature type="signal peptide" evidence="9">
    <location>
        <begin position="1"/>
        <end position="32"/>
    </location>
</feature>
<evidence type="ECO:0000256" key="1">
    <source>
        <dbReference type="ARBA" id="ARBA00004370"/>
    </source>
</evidence>
<sequence length="1352" mass="147378">MFGKPINNIIMRAKDILLSSLLVVFLLNSVIANEEVTTAECGKSLTCYKQPNDATCTSSDTCNVLVMWKHNKNANTIDVILATKADNAYIGWAQNENLTLSNAMAGGKGVVCYFMGSKVKLESFHTTNNEPPSLKPLPTVYNLNNAYKTSKNSVICKFDRKVTVETTSQSLMYDLTDGLHQMYAFGSLNDAGIAIHYHGLKGGDAYITSEKVDLTPPEMVEEVGTDECGKSLTCYKQPNDATCTSSDTCNVLVTWKHNKNANTIDVTLATKADNAYISWAQTNPLNPTAKMAGAKGVVCYFDGSAVKFESFQTTKNTRPTLQATPTGYTLNGAHKTSENSIICKFTRIVTVPSGSENLMYDITDGLYQLYAHGGFKDDLIEYHGLNGAAFSTDEKVDLTSPEKSAEAEVTTDECGKSLTCYKQPNDATCTSSDTCNVLVMWKHDKSANTIDVTLATKADNAYISWAQTDPLNPTAKMTGAKGVVCYFDGSTVKLESFQTTKNTRPTLQATPTGYTLNGAHKTNKNSIICKLTRIVTVPSGSENLMYDITDGLYQLYAHGGFKDDLIEYHGLNGAAFSTDEKVDLTSPEKSVEDEVTTTECGKSLTCYKQPNDATCTSSDTCDVLVMWKHDENANTIDVTLTTKADNAYISWAQTDPLNPTAKMTGAKGVVCYFDGSTVKLESFQTTKNTRPTLQATPTGYTLNGAHKTNKNSIICKLTRIVTVPIGSENLMYDITDGLYQLYAHGGFKDDLIEYHGLNGAAFFTDEKVDLTSPEKSVEAEVTTTECGKSLTCYKQPNDATCTSSDTCNVLVTWKHDKNANTIDVTLATKADNAYIGWAQTDSLNHTAKMTGAKGVVCYFDGSAVKLESFQTTKNTRPTLQVTPTGYTLNGANKTNKNSIICKFTRIVTVPSGSENLMYDITDGLYQLYAHGGFKDNLIEYHGLNGAAFTTDEKVDLTSPEKTVDTPKPRITIPADCTDCDAVVEFQYDEPRQMMVFTLQTKHAWVASAQRPQSAGAGMVNIKGQYCVKDGGFGSFDGSKLIKNTAPSFSTGSVDGVTLKSTKTENGVTTCIYERPIKPSDGNAYLHDLNDPMVMVVAFGKSASGNSISYHDPGNYAQSKRAFKLTEASAIEATSGRTLAKKEIAHGILMIVSWVIFATIGIFMARYMKQATKDQKINGKQAWFPIHQMFMLLCVICFLIGFILIFVEKAGWVESAGTHGQLGLVVVILGLIQPLMAMVRCAPDSEKRFIFNWFHRTFGMSAWIIGGVCIIFAFDKILQESYTEMLVFMIVVVVLFILLDIVICASSKNSASADVAYRAKSDSVDVQNTSSASNTTIPTIFCVVVALFAAAME</sequence>
<evidence type="ECO:0000313" key="12">
    <source>
        <dbReference type="EnsemblMetazoa" id="CLYHEMP023391.6"/>
    </source>
</evidence>
<feature type="domain" description="DOMON" evidence="10">
    <location>
        <begin position="807"/>
        <end position="932"/>
    </location>
</feature>
<evidence type="ECO:0000256" key="5">
    <source>
        <dbReference type="ARBA" id="ARBA00022982"/>
    </source>
</evidence>
<dbReference type="PROSITE" id="PS50939">
    <property type="entry name" value="CYTOCHROME_B561"/>
    <property type="match status" value="1"/>
</dbReference>
<feature type="transmembrane region" description="Helical" evidence="8">
    <location>
        <begin position="1285"/>
        <end position="1304"/>
    </location>
</feature>
<dbReference type="OrthoDB" id="5974263at2759"/>
<evidence type="ECO:0000313" key="13">
    <source>
        <dbReference type="Proteomes" id="UP000594262"/>
    </source>
</evidence>
<comment type="subcellular location">
    <subcellularLocation>
        <location evidence="1">Membrane</location>
    </subcellularLocation>
</comment>
<dbReference type="EnsemblMetazoa" id="CLYHEMT023391.6">
    <property type="protein sequence ID" value="CLYHEMP023391.6"/>
    <property type="gene ID" value="CLYHEMG023391"/>
</dbReference>
<dbReference type="PANTHER" id="PTHR23130:SF171">
    <property type="entry name" value="OS01G0895300 PROTEIN"/>
    <property type="match status" value="1"/>
</dbReference>
<feature type="chain" id="PRO_5029470094" evidence="9">
    <location>
        <begin position="33"/>
        <end position="1352"/>
    </location>
</feature>
<keyword evidence="4 9" id="KW-0732">Signal</keyword>
<evidence type="ECO:0000256" key="8">
    <source>
        <dbReference type="SAM" id="Phobius"/>
    </source>
</evidence>
<dbReference type="Pfam" id="PF03351">
    <property type="entry name" value="DOMON"/>
    <property type="match status" value="5"/>
</dbReference>
<feature type="transmembrane region" description="Helical" evidence="8">
    <location>
        <begin position="1252"/>
        <end position="1273"/>
    </location>
</feature>
<dbReference type="PANTHER" id="PTHR23130">
    <property type="entry name" value="CYTOCHROME B561 AND DOMON DOMAIN-CONTAINING PROTEIN"/>
    <property type="match status" value="1"/>
</dbReference>
<feature type="transmembrane region" description="Helical" evidence="8">
    <location>
        <begin position="1218"/>
        <end position="1240"/>
    </location>
</feature>
<evidence type="ECO:0000256" key="7">
    <source>
        <dbReference type="ARBA" id="ARBA00023136"/>
    </source>
</evidence>
<evidence type="ECO:0000256" key="4">
    <source>
        <dbReference type="ARBA" id="ARBA00022729"/>
    </source>
</evidence>
<evidence type="ECO:0000256" key="9">
    <source>
        <dbReference type="SAM" id="SignalP"/>
    </source>
</evidence>
<keyword evidence="2" id="KW-0813">Transport</keyword>
<keyword evidence="6 8" id="KW-1133">Transmembrane helix</keyword>
<feature type="domain" description="Cytochrome b561" evidence="11">
    <location>
        <begin position="1113"/>
        <end position="1307"/>
    </location>
</feature>
<keyword evidence="5" id="KW-0249">Electron transport</keyword>
<feature type="transmembrane region" description="Helical" evidence="8">
    <location>
        <begin position="1188"/>
        <end position="1206"/>
    </location>
</feature>